<gene>
    <name evidence="2" type="ORF">HYH02_010827</name>
</gene>
<dbReference type="SUPFAM" id="SSF48452">
    <property type="entry name" value="TPR-like"/>
    <property type="match status" value="1"/>
</dbReference>
<organism evidence="2 3">
    <name type="scientific">Chlamydomonas schloesseri</name>
    <dbReference type="NCBI Taxonomy" id="2026947"/>
    <lineage>
        <taxon>Eukaryota</taxon>
        <taxon>Viridiplantae</taxon>
        <taxon>Chlorophyta</taxon>
        <taxon>core chlorophytes</taxon>
        <taxon>Chlorophyceae</taxon>
        <taxon>CS clade</taxon>
        <taxon>Chlamydomonadales</taxon>
        <taxon>Chlamydomonadaceae</taxon>
        <taxon>Chlamydomonas</taxon>
    </lineage>
</organism>
<evidence type="ECO:0000313" key="2">
    <source>
        <dbReference type="EMBL" id="KAG2438372.1"/>
    </source>
</evidence>
<comment type="caution">
    <text evidence="2">The sequence shown here is derived from an EMBL/GenBank/DDBJ whole genome shotgun (WGS) entry which is preliminary data.</text>
</comment>
<accession>A0A835W2P8</accession>
<name>A0A835W2P8_9CHLO</name>
<dbReference type="AlphaFoldDB" id="A0A835W2P8"/>
<reference evidence="2" key="1">
    <citation type="journal article" date="2020" name="bioRxiv">
        <title>Comparative genomics of Chlamydomonas.</title>
        <authorList>
            <person name="Craig R.J."/>
            <person name="Hasan A.R."/>
            <person name="Ness R.W."/>
            <person name="Keightley P.D."/>
        </authorList>
    </citation>
    <scope>NUCLEOTIDE SEQUENCE</scope>
    <source>
        <strain evidence="2">CCAP 11/173</strain>
    </source>
</reference>
<dbReference type="Gene3D" id="1.25.40.10">
    <property type="entry name" value="Tetratricopeptide repeat domain"/>
    <property type="match status" value="1"/>
</dbReference>
<evidence type="ECO:0000313" key="3">
    <source>
        <dbReference type="Proteomes" id="UP000613740"/>
    </source>
</evidence>
<feature type="compositionally biased region" description="Low complexity" evidence="1">
    <location>
        <begin position="185"/>
        <end position="197"/>
    </location>
</feature>
<dbReference type="Proteomes" id="UP000613740">
    <property type="component" value="Unassembled WGS sequence"/>
</dbReference>
<dbReference type="OrthoDB" id="413520at2759"/>
<dbReference type="EMBL" id="JAEHOD010000043">
    <property type="protein sequence ID" value="KAG2438372.1"/>
    <property type="molecule type" value="Genomic_DNA"/>
</dbReference>
<dbReference type="InterPro" id="IPR011990">
    <property type="entry name" value="TPR-like_helical_dom_sf"/>
</dbReference>
<sequence length="323" mass="32061">MSCQFHALRDEAVAAAEEGDWGTAVARFRAALAAAAAAAGSGPADPAPASDSTADARQVLLLPEEEYAAVHDMLAQCLMALAMEAPAAETSFAGNKQEGAAVVPGGGGEHDLWQEALEHAAQATSARPNWPPALLTYGRCLRNVGLLDEALRVLNSAAEVMLSPSGRLGAGCSHAPHSSAPPAPGGQSAGASPAAAPGWDAELEAEVRAELEEVGELWARRLARQVGLPGLRLMQDAGAVLGGGPGRRVWDCSVLLAAYLVASCSSCAAAATAASIGAPSSRGGGGGGGEGIAPQAASAAGTVVVRPGKLPQMGALKAGVGCA</sequence>
<protein>
    <submittedName>
        <fullName evidence="2">Uncharacterized protein</fullName>
    </submittedName>
</protein>
<keyword evidence="3" id="KW-1185">Reference proteome</keyword>
<proteinExistence type="predicted"/>
<evidence type="ECO:0000256" key="1">
    <source>
        <dbReference type="SAM" id="MobiDB-lite"/>
    </source>
</evidence>
<feature type="region of interest" description="Disordered" evidence="1">
    <location>
        <begin position="171"/>
        <end position="197"/>
    </location>
</feature>